<feature type="coiled-coil region" evidence="1">
    <location>
        <begin position="68"/>
        <end position="96"/>
    </location>
</feature>
<protein>
    <submittedName>
        <fullName evidence="2">Uncharacterized protein</fullName>
    </submittedName>
</protein>
<dbReference type="PROSITE" id="PS50330">
    <property type="entry name" value="UIM"/>
    <property type="match status" value="2"/>
</dbReference>
<keyword evidence="3" id="KW-1185">Reference proteome</keyword>
<proteinExistence type="predicted"/>
<accession>A0A0B2UQE1</accession>
<dbReference type="AlphaFoldDB" id="A0A0B2UQE1"/>
<dbReference type="Proteomes" id="UP000031036">
    <property type="component" value="Unassembled WGS sequence"/>
</dbReference>
<evidence type="ECO:0000313" key="3">
    <source>
        <dbReference type="Proteomes" id="UP000031036"/>
    </source>
</evidence>
<organism evidence="2 3">
    <name type="scientific">Toxocara canis</name>
    <name type="common">Canine roundworm</name>
    <dbReference type="NCBI Taxonomy" id="6265"/>
    <lineage>
        <taxon>Eukaryota</taxon>
        <taxon>Metazoa</taxon>
        <taxon>Ecdysozoa</taxon>
        <taxon>Nematoda</taxon>
        <taxon>Chromadorea</taxon>
        <taxon>Rhabditida</taxon>
        <taxon>Spirurina</taxon>
        <taxon>Ascaridomorpha</taxon>
        <taxon>Ascaridoidea</taxon>
        <taxon>Toxocaridae</taxon>
        <taxon>Toxocara</taxon>
    </lineage>
</organism>
<gene>
    <name evidence="2" type="ORF">Tcan_02337</name>
</gene>
<dbReference type="Pfam" id="PF23625">
    <property type="entry name" value="UIM_2"/>
    <property type="match status" value="1"/>
</dbReference>
<dbReference type="STRING" id="6265.A0A0B2UQE1"/>
<evidence type="ECO:0000313" key="2">
    <source>
        <dbReference type="EMBL" id="KHN71357.1"/>
    </source>
</evidence>
<name>A0A0B2UQE1_TOXCA</name>
<evidence type="ECO:0000256" key="1">
    <source>
        <dbReference type="SAM" id="Coils"/>
    </source>
</evidence>
<dbReference type="InterPro" id="IPR003903">
    <property type="entry name" value="UIM_dom"/>
</dbReference>
<dbReference type="EMBL" id="JPKZ01022420">
    <property type="protein sequence ID" value="KHN71357.1"/>
    <property type="molecule type" value="Genomic_DNA"/>
</dbReference>
<comment type="caution">
    <text evidence="2">The sequence shown here is derived from an EMBL/GenBank/DDBJ whole genome shotgun (WGS) entry which is preliminary data.</text>
</comment>
<dbReference type="Pfam" id="PF02809">
    <property type="entry name" value="UIM"/>
    <property type="match status" value="2"/>
</dbReference>
<keyword evidence="1" id="KW-0175">Coiled coil</keyword>
<reference evidence="2 3" key="1">
    <citation type="submission" date="2014-11" db="EMBL/GenBank/DDBJ databases">
        <title>Genetic blueprint of the zoonotic pathogen Toxocara canis.</title>
        <authorList>
            <person name="Zhu X.-Q."/>
            <person name="Korhonen P.K."/>
            <person name="Cai H."/>
            <person name="Young N.D."/>
            <person name="Nejsum P."/>
            <person name="von Samson-Himmelstjerna G."/>
            <person name="Boag P.R."/>
            <person name="Tan P."/>
            <person name="Li Q."/>
            <person name="Min J."/>
            <person name="Yang Y."/>
            <person name="Wang X."/>
            <person name="Fang X."/>
            <person name="Hall R.S."/>
            <person name="Hofmann A."/>
            <person name="Sternberg P.W."/>
            <person name="Jex A.R."/>
            <person name="Gasser R.B."/>
        </authorList>
    </citation>
    <scope>NUCLEOTIDE SEQUENCE [LARGE SCALE GENOMIC DNA]</scope>
    <source>
        <strain evidence="2">PN_DK_2014</strain>
    </source>
</reference>
<dbReference type="SMART" id="SM00726">
    <property type="entry name" value="UIM"/>
    <property type="match status" value="2"/>
</dbReference>
<sequence>MRERAASRDGEGAANVPFSYDSALLDVEMDAELAYAIAESLRTLQAENGTATAQSAHLSSQITVDDELTRALRLSQKEEEERIRLQKEQDDELERVLKLSLLEK</sequence>